<protein>
    <submittedName>
        <fullName evidence="1">1-acyl-sn-glycerol-3-phosphate acyltransferase</fullName>
    </submittedName>
</protein>
<keyword evidence="1" id="KW-0808">Transferase</keyword>
<evidence type="ECO:0000313" key="2">
    <source>
        <dbReference type="Proteomes" id="UP001055149"/>
    </source>
</evidence>
<sequence length="257" mass="30062">MSKKKTYFYDSFNEDLVTAKQQDYSLPEDYQWETKNGLQRSVNFLTRHGVRALSYLFCPFVLFLHRDRSCQLTAMPQTGCYLYVNHTQTVGDALIPYYILRKKWPAIVVTPANLSLPIIGKLIPHGGGLPIPGQLRRLRDFKQAVFNNIKSGKCVVIYPEAHLWPYYTKIRPFQPAAFHYPAADQAAVYCLTNTYQKCWWRKKPRITSYLDGPFFAPADLSPKKRQEILSQQVHECMTKRSQQSTYEYLDYQRREPQ</sequence>
<accession>A0ABQ5JJN1</accession>
<keyword evidence="1" id="KW-0012">Acyltransferase</keyword>
<comment type="caution">
    <text evidence="1">The sequence shown here is derived from an EMBL/GenBank/DDBJ whole genome shotgun (WGS) entry which is preliminary data.</text>
</comment>
<keyword evidence="2" id="KW-1185">Reference proteome</keyword>
<dbReference type="GO" id="GO:0016746">
    <property type="term" value="F:acyltransferase activity"/>
    <property type="evidence" value="ECO:0007669"/>
    <property type="project" value="UniProtKB-KW"/>
</dbReference>
<name>A0ABQ5JJN1_9LACO</name>
<gene>
    <name evidence="1" type="ORF">LPAF129_13680</name>
</gene>
<dbReference type="EMBL" id="BQXH01000011">
    <property type="protein sequence ID" value="GKS81682.1"/>
    <property type="molecule type" value="Genomic_DNA"/>
</dbReference>
<organism evidence="1 2">
    <name type="scientific">Ligilactobacillus pabuli</name>
    <dbReference type="NCBI Taxonomy" id="2886039"/>
    <lineage>
        <taxon>Bacteria</taxon>
        <taxon>Bacillati</taxon>
        <taxon>Bacillota</taxon>
        <taxon>Bacilli</taxon>
        <taxon>Lactobacillales</taxon>
        <taxon>Lactobacillaceae</taxon>
        <taxon>Ligilactobacillus</taxon>
    </lineage>
</organism>
<evidence type="ECO:0000313" key="1">
    <source>
        <dbReference type="EMBL" id="GKS81682.1"/>
    </source>
</evidence>
<reference evidence="1" key="1">
    <citation type="journal article" date="2022" name="Int. J. Syst. Evol. Microbiol.">
        <title>A novel species of lactic acid bacteria, Ligilactobacillus pabuli sp. nov., isolated from alfalfa silage.</title>
        <authorList>
            <person name="Tohno M."/>
            <person name="Tanizawa Y."/>
            <person name="Sawada H."/>
            <person name="Sakamoto M."/>
            <person name="Ohkuma M."/>
            <person name="Kobayashi H."/>
        </authorList>
    </citation>
    <scope>NUCLEOTIDE SEQUENCE</scope>
    <source>
        <strain evidence="1">AF129</strain>
    </source>
</reference>
<dbReference type="RefSeq" id="WP_244055426.1">
    <property type="nucleotide sequence ID" value="NZ_BQXH01000011.1"/>
</dbReference>
<proteinExistence type="predicted"/>
<dbReference type="Proteomes" id="UP001055149">
    <property type="component" value="Unassembled WGS sequence"/>
</dbReference>